<evidence type="ECO:0000313" key="1">
    <source>
        <dbReference type="EMBL" id="KAJ2800016.1"/>
    </source>
</evidence>
<dbReference type="Proteomes" id="UP001140096">
    <property type="component" value="Unassembled WGS sequence"/>
</dbReference>
<keyword evidence="2" id="KW-1185">Reference proteome</keyword>
<dbReference type="EMBL" id="JANBUP010002518">
    <property type="protein sequence ID" value="KAJ2800016.1"/>
    <property type="molecule type" value="Genomic_DNA"/>
</dbReference>
<reference evidence="1" key="1">
    <citation type="submission" date="2022-07" db="EMBL/GenBank/DDBJ databases">
        <title>Phylogenomic reconstructions and comparative analyses of Kickxellomycotina fungi.</title>
        <authorList>
            <person name="Reynolds N.K."/>
            <person name="Stajich J.E."/>
            <person name="Barry K."/>
            <person name="Grigoriev I.V."/>
            <person name="Crous P."/>
            <person name="Smith M.E."/>
        </authorList>
    </citation>
    <scope>NUCLEOTIDE SEQUENCE</scope>
    <source>
        <strain evidence="1">CBS 102833</strain>
    </source>
</reference>
<feature type="non-terminal residue" evidence="1">
    <location>
        <position position="1"/>
    </location>
</feature>
<evidence type="ECO:0000313" key="2">
    <source>
        <dbReference type="Proteomes" id="UP001140096"/>
    </source>
</evidence>
<feature type="non-terminal residue" evidence="1">
    <location>
        <position position="692"/>
    </location>
</feature>
<sequence>QRALFQVLAAIMHLGNVEFADATDRSEETASVKNPEEVDLAAQYLGVPAAALTAALSYKTALVSNDLCTVFLNSHGAANQRDALARALYHLVFYWLIDCINQNISDPDACNHIAVLQMYGFSSQVAPVGGSFEQFAINMANERMNGYILREVLGEETGIARQMHDDAATSLNHVSWVSRLQTMHLLSGDYAGRRGGLVSALESHATSEAPQDDIALINSLNRTFGQNTSFVPGPPPTGKRDKQVAQFGVRHYLGSVMYAVDGFCQRNMDLEVSPDFYSLFRDASHSKFVRRLFGVSQIALDYHPEEESTIVGTFLSTRPATRPTVRKPQANARSHPHAAQALAAPSELAPLDDADPANTYIGEVSSALEDIFAAADFCKLWNIIHIRPDNPTNANSLPGVPDKAFIRQQVQATGLVDLSQRRAPNEYTVSLGFEAFIERYAAVVKLSDPHIEHEMAASALVDQVAEGLGWIRGQHYTTGHRMVFMTERVWRSIEMELRIYEKQRQQRRRQTGTTGILDALAQVDHNGDLIQPPQFGFEDNASTVFGSELGTADGFNPDVDDLFSDADYADEEDEDYGDEADDYDDGVSVASRAGDGGGEKRREVNPRHGNFDGDYGHANRHAARPTGREGLVEEVETTSARRCWSRTTNWLTWLIPDWLMSCCGMKREDIRMAWREKVAICLIILAMWAFVL</sequence>
<name>A0ACC1L3R1_9FUNG</name>
<accession>A0ACC1L3R1</accession>
<organism evidence="1 2">
    <name type="scientific">Coemansia furcata</name>
    <dbReference type="NCBI Taxonomy" id="417177"/>
    <lineage>
        <taxon>Eukaryota</taxon>
        <taxon>Fungi</taxon>
        <taxon>Fungi incertae sedis</taxon>
        <taxon>Zoopagomycota</taxon>
        <taxon>Kickxellomycotina</taxon>
        <taxon>Kickxellomycetes</taxon>
        <taxon>Kickxellales</taxon>
        <taxon>Kickxellaceae</taxon>
        <taxon>Coemansia</taxon>
    </lineage>
</organism>
<proteinExistence type="predicted"/>
<gene>
    <name evidence="1" type="ORF">H4S07_005284</name>
</gene>
<comment type="caution">
    <text evidence="1">The sequence shown here is derived from an EMBL/GenBank/DDBJ whole genome shotgun (WGS) entry which is preliminary data.</text>
</comment>
<protein>
    <submittedName>
        <fullName evidence="1">Uncharacterized protein</fullName>
    </submittedName>
</protein>